<dbReference type="Proteomes" id="UP000814140">
    <property type="component" value="Unassembled WGS sequence"/>
</dbReference>
<dbReference type="EMBL" id="MU277272">
    <property type="protein sequence ID" value="KAI0056049.1"/>
    <property type="molecule type" value="Genomic_DNA"/>
</dbReference>
<gene>
    <name evidence="1" type="ORF">BV25DRAFT_1921288</name>
</gene>
<sequence length="212" mass="22314">MFWSFSLVLLLATPALLSPVGDTSLKVVREEFNEFHIPGNLSMTFNPTALLEVTFPEKNAPPVRLHAGIHLPISDVAGPPSFGLLKTLTTPIPGHGPFVVAAVDLDAAPQYGQIRHFLGGDYTPGPVGLDGVAKLTNSTPAVSEFIQPAPPVGDPPHRYVFLLFKQPAGFDSQTAVNATTPVTNFNIASFSQTVGLGEPIGGTFMLVAAAST</sequence>
<keyword evidence="2" id="KW-1185">Reference proteome</keyword>
<proteinExistence type="predicted"/>
<evidence type="ECO:0000313" key="1">
    <source>
        <dbReference type="EMBL" id="KAI0056049.1"/>
    </source>
</evidence>
<name>A0ACB8SHL6_9AGAM</name>
<reference evidence="1" key="2">
    <citation type="journal article" date="2022" name="New Phytol.">
        <title>Evolutionary transition to the ectomycorrhizal habit in the genomes of a hyperdiverse lineage of mushroom-forming fungi.</title>
        <authorList>
            <person name="Looney B."/>
            <person name="Miyauchi S."/>
            <person name="Morin E."/>
            <person name="Drula E."/>
            <person name="Courty P.E."/>
            <person name="Kohler A."/>
            <person name="Kuo A."/>
            <person name="LaButti K."/>
            <person name="Pangilinan J."/>
            <person name="Lipzen A."/>
            <person name="Riley R."/>
            <person name="Andreopoulos W."/>
            <person name="He G."/>
            <person name="Johnson J."/>
            <person name="Nolan M."/>
            <person name="Tritt A."/>
            <person name="Barry K.W."/>
            <person name="Grigoriev I.V."/>
            <person name="Nagy L.G."/>
            <person name="Hibbett D."/>
            <person name="Henrissat B."/>
            <person name="Matheny P.B."/>
            <person name="Labbe J."/>
            <person name="Martin F.M."/>
        </authorList>
    </citation>
    <scope>NUCLEOTIDE SEQUENCE</scope>
    <source>
        <strain evidence="1">HHB10654</strain>
    </source>
</reference>
<organism evidence="1 2">
    <name type="scientific">Artomyces pyxidatus</name>
    <dbReference type="NCBI Taxonomy" id="48021"/>
    <lineage>
        <taxon>Eukaryota</taxon>
        <taxon>Fungi</taxon>
        <taxon>Dikarya</taxon>
        <taxon>Basidiomycota</taxon>
        <taxon>Agaricomycotina</taxon>
        <taxon>Agaricomycetes</taxon>
        <taxon>Russulales</taxon>
        <taxon>Auriscalpiaceae</taxon>
        <taxon>Artomyces</taxon>
    </lineage>
</organism>
<accession>A0ACB8SHL6</accession>
<protein>
    <submittedName>
        <fullName evidence="1">PEBP-like protein</fullName>
    </submittedName>
</protein>
<reference evidence="1" key="1">
    <citation type="submission" date="2021-03" db="EMBL/GenBank/DDBJ databases">
        <authorList>
            <consortium name="DOE Joint Genome Institute"/>
            <person name="Ahrendt S."/>
            <person name="Looney B.P."/>
            <person name="Miyauchi S."/>
            <person name="Morin E."/>
            <person name="Drula E."/>
            <person name="Courty P.E."/>
            <person name="Chicoki N."/>
            <person name="Fauchery L."/>
            <person name="Kohler A."/>
            <person name="Kuo A."/>
            <person name="Labutti K."/>
            <person name="Pangilinan J."/>
            <person name="Lipzen A."/>
            <person name="Riley R."/>
            <person name="Andreopoulos W."/>
            <person name="He G."/>
            <person name="Johnson J."/>
            <person name="Barry K.W."/>
            <person name="Grigoriev I.V."/>
            <person name="Nagy L."/>
            <person name="Hibbett D."/>
            <person name="Henrissat B."/>
            <person name="Matheny P.B."/>
            <person name="Labbe J."/>
            <person name="Martin F."/>
        </authorList>
    </citation>
    <scope>NUCLEOTIDE SEQUENCE</scope>
    <source>
        <strain evidence="1">HHB10654</strain>
    </source>
</reference>
<evidence type="ECO:0000313" key="2">
    <source>
        <dbReference type="Proteomes" id="UP000814140"/>
    </source>
</evidence>
<comment type="caution">
    <text evidence="1">The sequence shown here is derived from an EMBL/GenBank/DDBJ whole genome shotgun (WGS) entry which is preliminary data.</text>
</comment>